<reference evidence="1 2" key="1">
    <citation type="journal article" date="2010" name="Cell">
        <title>The genome of Naegleria gruberi illuminates early eukaryotic versatility.</title>
        <authorList>
            <person name="Fritz-Laylin L.K."/>
            <person name="Prochnik S.E."/>
            <person name="Ginger M.L."/>
            <person name="Dacks J.B."/>
            <person name="Carpenter M.L."/>
            <person name="Field M.C."/>
            <person name="Kuo A."/>
            <person name="Paredez A."/>
            <person name="Chapman J."/>
            <person name="Pham J."/>
            <person name="Shu S."/>
            <person name="Neupane R."/>
            <person name="Cipriano M."/>
            <person name="Mancuso J."/>
            <person name="Tu H."/>
            <person name="Salamov A."/>
            <person name="Lindquist E."/>
            <person name="Shapiro H."/>
            <person name="Lucas S."/>
            <person name="Grigoriev I.V."/>
            <person name="Cande W.Z."/>
            <person name="Fulton C."/>
            <person name="Rokhsar D.S."/>
            <person name="Dawson S.C."/>
        </authorList>
    </citation>
    <scope>NUCLEOTIDE SEQUENCE [LARGE SCALE GENOMIC DNA]</scope>
    <source>
        <strain evidence="1 2">NEG-M</strain>
    </source>
</reference>
<dbReference type="OrthoDB" id="17089at2759"/>
<dbReference type="Pfam" id="PF05176">
    <property type="entry name" value="ATP-synt_10"/>
    <property type="match status" value="1"/>
</dbReference>
<dbReference type="GO" id="GO:0005743">
    <property type="term" value="C:mitochondrial inner membrane"/>
    <property type="evidence" value="ECO:0007669"/>
    <property type="project" value="TreeGrafter"/>
</dbReference>
<dbReference type="AlphaFoldDB" id="D2W351"/>
<dbReference type="VEuPathDB" id="AmoebaDB:NAEGRDRAFT_88192"/>
<protein>
    <submittedName>
        <fullName evidence="1">ATP synthase assembly protein Atp10</fullName>
    </submittedName>
</protein>
<dbReference type="EMBL" id="GG738929">
    <property type="protein sequence ID" value="EFC36518.1"/>
    <property type="molecule type" value="Genomic_DNA"/>
</dbReference>
<dbReference type="InParanoid" id="D2W351"/>
<proteinExistence type="predicted"/>
<keyword evidence="2" id="KW-1185">Reference proteome</keyword>
<dbReference type="Proteomes" id="UP000006671">
    <property type="component" value="Unassembled WGS sequence"/>
</dbReference>
<dbReference type="GeneID" id="8856542"/>
<dbReference type="RefSeq" id="XP_002669262.1">
    <property type="nucleotide sequence ID" value="XM_002669216.1"/>
</dbReference>
<accession>D2W351</accession>
<dbReference type="KEGG" id="ngr:NAEGRDRAFT_88192"/>
<evidence type="ECO:0000313" key="1">
    <source>
        <dbReference type="EMBL" id="EFC36518.1"/>
    </source>
</evidence>
<gene>
    <name evidence="1" type="ORF">NAEGRDRAFT_88192</name>
</gene>
<evidence type="ECO:0000313" key="2">
    <source>
        <dbReference type="Proteomes" id="UP000006671"/>
    </source>
</evidence>
<feature type="non-terminal residue" evidence="1">
    <location>
        <position position="300"/>
    </location>
</feature>
<organism evidence="2">
    <name type="scientific">Naegleria gruberi</name>
    <name type="common">Amoeba</name>
    <dbReference type="NCBI Taxonomy" id="5762"/>
    <lineage>
        <taxon>Eukaryota</taxon>
        <taxon>Discoba</taxon>
        <taxon>Heterolobosea</taxon>
        <taxon>Tetramitia</taxon>
        <taxon>Eutetramitia</taxon>
        <taxon>Vahlkampfiidae</taxon>
        <taxon>Naegleria</taxon>
    </lineage>
</organism>
<sequence length="300" mass="34887">MFKNSNTFIQHHLRSIAVHHKQQKYYRFGLGLIQSNNNLSLNNNQCRYFLKNIFGGDNKLKEEVEKERERLSKHLKNERDNIQSEIHRYSPLKEIKSVLKHKGKLFVSMSGQLIPLEKSTVFPSPEVILGDGRNKAVIKNINGEQVDLVKKIKQCRATLLFVNFTEYGSNMTKEWKEAYEEFQTQYETSSPSSSVNKTQCIDLSISENYVVSWLESYVTKNLKSVVPEKMHANTLLTFLKNNNETFKFKDAVEITNSKTCYVFVIDQQCRIRWRGCGSPEGKEKDFMISAIQQLLTQRIQ</sequence>
<dbReference type="FunCoup" id="D2W351">
    <property type="interactions" value="15"/>
</dbReference>
<dbReference type="eggNOG" id="ENOG502S66X">
    <property type="taxonomic scope" value="Eukaryota"/>
</dbReference>
<dbReference type="GO" id="GO:0033615">
    <property type="term" value="P:mitochondrial proton-transporting ATP synthase complex assembly"/>
    <property type="evidence" value="ECO:0007669"/>
    <property type="project" value="TreeGrafter"/>
</dbReference>
<dbReference type="InterPro" id="IPR007849">
    <property type="entry name" value="ATP10"/>
</dbReference>
<dbReference type="PANTHER" id="PTHR28106:SF1">
    <property type="entry name" value="MITOCHONDRIAL ATPASE COMPLEX SUBUNIT ATP10"/>
    <property type="match status" value="1"/>
</dbReference>
<dbReference type="PANTHER" id="PTHR28106">
    <property type="entry name" value="MITOCHONDRIAL ATPASE COMPLEX SUBUNIT ATP10"/>
    <property type="match status" value="1"/>
</dbReference>
<dbReference type="STRING" id="5762.D2W351"/>
<name>D2W351_NAEGR</name>